<feature type="compositionally biased region" description="Low complexity" evidence="1">
    <location>
        <begin position="69"/>
        <end position="80"/>
    </location>
</feature>
<keyword evidence="3" id="KW-1185">Reference proteome</keyword>
<evidence type="ECO:0000313" key="2">
    <source>
        <dbReference type="EMBL" id="ODQ68697.1"/>
    </source>
</evidence>
<feature type="compositionally biased region" description="Polar residues" evidence="1">
    <location>
        <begin position="48"/>
        <end position="67"/>
    </location>
</feature>
<protein>
    <recommendedName>
        <fullName evidence="4">HTH CENPB-type domain-containing protein</fullName>
    </recommendedName>
</protein>
<name>A0A1E3PV28_LIPST</name>
<gene>
    <name evidence="2" type="ORF">LIPSTDRAFT_333488</name>
</gene>
<evidence type="ECO:0008006" key="4">
    <source>
        <dbReference type="Google" id="ProtNLM"/>
    </source>
</evidence>
<dbReference type="Proteomes" id="UP000094385">
    <property type="component" value="Unassembled WGS sequence"/>
</dbReference>
<accession>A0A1E3PV28</accession>
<dbReference type="OrthoDB" id="5098525at2759"/>
<proteinExistence type="predicted"/>
<reference evidence="2 3" key="1">
    <citation type="journal article" date="2016" name="Proc. Natl. Acad. Sci. U.S.A.">
        <title>Comparative genomics of biotechnologically important yeasts.</title>
        <authorList>
            <person name="Riley R."/>
            <person name="Haridas S."/>
            <person name="Wolfe K.H."/>
            <person name="Lopes M.R."/>
            <person name="Hittinger C.T."/>
            <person name="Goeker M."/>
            <person name="Salamov A.A."/>
            <person name="Wisecaver J.H."/>
            <person name="Long T.M."/>
            <person name="Calvey C.H."/>
            <person name="Aerts A.L."/>
            <person name="Barry K.W."/>
            <person name="Choi C."/>
            <person name="Clum A."/>
            <person name="Coughlan A.Y."/>
            <person name="Deshpande S."/>
            <person name="Douglass A.P."/>
            <person name="Hanson S.J."/>
            <person name="Klenk H.-P."/>
            <person name="LaButti K.M."/>
            <person name="Lapidus A."/>
            <person name="Lindquist E.A."/>
            <person name="Lipzen A.M."/>
            <person name="Meier-Kolthoff J.P."/>
            <person name="Ohm R.A."/>
            <person name="Otillar R.P."/>
            <person name="Pangilinan J.L."/>
            <person name="Peng Y."/>
            <person name="Rokas A."/>
            <person name="Rosa C.A."/>
            <person name="Scheuner C."/>
            <person name="Sibirny A.A."/>
            <person name="Slot J.C."/>
            <person name="Stielow J.B."/>
            <person name="Sun H."/>
            <person name="Kurtzman C.P."/>
            <person name="Blackwell M."/>
            <person name="Grigoriev I.V."/>
            <person name="Jeffries T.W."/>
        </authorList>
    </citation>
    <scope>NUCLEOTIDE SEQUENCE [LARGE SCALE GENOMIC DNA]</scope>
    <source>
        <strain evidence="2 3">NRRL Y-11557</strain>
    </source>
</reference>
<dbReference type="AlphaFoldDB" id="A0A1E3PV28"/>
<evidence type="ECO:0000256" key="1">
    <source>
        <dbReference type="SAM" id="MobiDB-lite"/>
    </source>
</evidence>
<sequence>MANQLLATGTGGTVGKNWASNFIKRRPELKTRLNRIWAAEGGVRKTNRGSYQGSHQSRYQAQVNDENTTAKTTTTSKHSN</sequence>
<evidence type="ECO:0000313" key="3">
    <source>
        <dbReference type="Proteomes" id="UP000094385"/>
    </source>
</evidence>
<feature type="region of interest" description="Disordered" evidence="1">
    <location>
        <begin position="45"/>
        <end position="80"/>
    </location>
</feature>
<dbReference type="EMBL" id="KV454398">
    <property type="protein sequence ID" value="ODQ68697.1"/>
    <property type="molecule type" value="Genomic_DNA"/>
</dbReference>
<organism evidence="2 3">
    <name type="scientific">Lipomyces starkeyi NRRL Y-11557</name>
    <dbReference type="NCBI Taxonomy" id="675824"/>
    <lineage>
        <taxon>Eukaryota</taxon>
        <taxon>Fungi</taxon>
        <taxon>Dikarya</taxon>
        <taxon>Ascomycota</taxon>
        <taxon>Saccharomycotina</taxon>
        <taxon>Lipomycetes</taxon>
        <taxon>Lipomycetales</taxon>
        <taxon>Lipomycetaceae</taxon>
        <taxon>Lipomyces</taxon>
    </lineage>
</organism>